<feature type="compositionally biased region" description="Polar residues" evidence="1">
    <location>
        <begin position="36"/>
        <end position="53"/>
    </location>
</feature>
<dbReference type="Proteomes" id="UP000177798">
    <property type="component" value="Chromosome 10"/>
</dbReference>
<dbReference type="OMA" id="NEHEYFW"/>
<evidence type="ECO:0000256" key="1">
    <source>
        <dbReference type="SAM" id="MobiDB-lite"/>
    </source>
</evidence>
<organism evidence="2 3">
    <name type="scientific">Sclerotinia sclerotiorum (strain ATCC 18683 / 1980 / Ss-1)</name>
    <name type="common">White mold</name>
    <name type="synonym">Whetzelinia sclerotiorum</name>
    <dbReference type="NCBI Taxonomy" id="665079"/>
    <lineage>
        <taxon>Eukaryota</taxon>
        <taxon>Fungi</taxon>
        <taxon>Dikarya</taxon>
        <taxon>Ascomycota</taxon>
        <taxon>Pezizomycotina</taxon>
        <taxon>Leotiomycetes</taxon>
        <taxon>Helotiales</taxon>
        <taxon>Sclerotiniaceae</taxon>
        <taxon>Sclerotinia</taxon>
    </lineage>
</organism>
<reference evidence="3" key="1">
    <citation type="journal article" date="2017" name="Genome Biol. Evol.">
        <title>The complete genome sequence of the phytopathogenic fungus Sclerotinia sclerotiorum reveals insights into the genome architecture of broad host range pathogens.</title>
        <authorList>
            <person name="Derbyshire M."/>
            <person name="Denton-Giles M."/>
            <person name="Hegedus D."/>
            <person name="Seifbarghy S."/>
            <person name="Rollins J."/>
            <person name="van Kan J."/>
            <person name="Seidl M.F."/>
            <person name="Faino L."/>
            <person name="Mbengue M."/>
            <person name="Navaud O."/>
            <person name="Raffaele S."/>
            <person name="Hammond-Kosack K."/>
            <person name="Heard S."/>
            <person name="Oliver R."/>
        </authorList>
    </citation>
    <scope>NUCLEOTIDE SEQUENCE [LARGE SCALE GENOMIC DNA]</scope>
    <source>
        <strain evidence="3">ATCC 18683 / 1980 / Ss-1</strain>
    </source>
</reference>
<evidence type="ECO:0000313" key="2">
    <source>
        <dbReference type="EMBL" id="APA13006.1"/>
    </source>
</evidence>
<dbReference type="EMBL" id="CP017823">
    <property type="protein sequence ID" value="APA13006.1"/>
    <property type="molecule type" value="Genomic_DNA"/>
</dbReference>
<accession>A0A1D9QDH8</accession>
<sequence>MHSPLPAIKKFCRAAKSMVKRKRKSKRPTPARTDLAITSVTIPTQNDGAPTSPSFSMGSMVTCAEGSWYSAPSDIFERVVGFQDAFPNGEASWGEEYEEYEEYMGYGEYVEYEEYEEYKEHEEYGEYEEEYEENEEREENEHEYFWEEMCEFFHAEGDVENVLNAVADALRVDAFRLTSCTSIGSNNSGIDLFNHERFKTLPSFPLSELDEEEMETMQQHVDIPLEKLEEQEAEKTSMSLMRTISNTWTEVKMNLRSKISIRSFQSKAT</sequence>
<evidence type="ECO:0000313" key="3">
    <source>
        <dbReference type="Proteomes" id="UP000177798"/>
    </source>
</evidence>
<feature type="compositionally biased region" description="Basic residues" evidence="1">
    <location>
        <begin position="20"/>
        <end position="29"/>
    </location>
</feature>
<dbReference type="RefSeq" id="XP_001590762.1">
    <property type="nucleotide sequence ID" value="XM_001590712.1"/>
</dbReference>
<dbReference type="OrthoDB" id="3536075at2759"/>
<proteinExistence type="predicted"/>
<gene>
    <name evidence="2" type="ORF">sscle_10g077760</name>
</gene>
<dbReference type="AlphaFoldDB" id="A0A1D9QDH8"/>
<dbReference type="VEuPathDB" id="FungiDB:sscle_10g077760"/>
<name>A0A1D9QDH8_SCLS1</name>
<dbReference type="KEGG" id="ssl:SS1G_08502"/>
<feature type="region of interest" description="Disordered" evidence="1">
    <location>
        <begin position="20"/>
        <end position="53"/>
    </location>
</feature>
<protein>
    <submittedName>
        <fullName evidence="2">Uncharacterized protein</fullName>
    </submittedName>
</protein>